<dbReference type="OrthoDB" id="8127at2157"/>
<dbReference type="InterPro" id="IPR000014">
    <property type="entry name" value="PAS"/>
</dbReference>
<dbReference type="Gene3D" id="3.30.450.20">
    <property type="entry name" value="PAS domain"/>
    <property type="match status" value="1"/>
</dbReference>
<dbReference type="InterPro" id="IPR036097">
    <property type="entry name" value="HisK_dim/P_sf"/>
</dbReference>
<keyword evidence="9" id="KW-1185">Reference proteome</keyword>
<dbReference type="Proteomes" id="UP000199451">
    <property type="component" value="Unassembled WGS sequence"/>
</dbReference>
<name>A0A1G9XBW4_9EURY</name>
<gene>
    <name evidence="8" type="ORF">SAMN04487949_2926</name>
</gene>
<dbReference type="EMBL" id="FNHL01000004">
    <property type="protein sequence ID" value="SDM94250.1"/>
    <property type="molecule type" value="Genomic_DNA"/>
</dbReference>
<sequence>MSDVHNPQSSLPPGSVQLLVDHFPNGVLALVDTDLRFQAVGPSSRRLCGWSVDNVIGKRLEEVFPAETAERLESNLAATLDGEGRSFDAVFLGETHHVETRPVDVNGKSHAVVATQVVTDDRHATTGAEQQAQHLEQFASMLSHDLRNHLNVAHGRLDLFHETGDEAHLDDVETALERIEELTTDLTVLGHRDQADVDHDPVSLADVARDAWETTDTRSATLSTDASEFVGDYSQLQALFENLFRNAVGHGGSDVAIRVGPLADGFYVEDTGTGIPPEDREQVFDHGFTTSYSGDGVGLAIVERIAEAHDLTVSLSESPEGGCRFEFRAGDSQ</sequence>
<feature type="domain" description="PAS" evidence="7">
    <location>
        <begin position="28"/>
        <end position="83"/>
    </location>
</feature>
<dbReference type="PANTHER" id="PTHR43711:SF1">
    <property type="entry name" value="HISTIDINE KINASE 1"/>
    <property type="match status" value="1"/>
</dbReference>
<accession>A0A1G9XBW4</accession>
<dbReference type="InterPro" id="IPR005467">
    <property type="entry name" value="His_kinase_dom"/>
</dbReference>
<dbReference type="InterPro" id="IPR036890">
    <property type="entry name" value="HATPase_C_sf"/>
</dbReference>
<evidence type="ECO:0000313" key="9">
    <source>
        <dbReference type="Proteomes" id="UP000199451"/>
    </source>
</evidence>
<dbReference type="EC" id="2.7.13.3" evidence="2"/>
<comment type="catalytic activity">
    <reaction evidence="1">
        <text>ATP + protein L-histidine = ADP + protein N-phospho-L-histidine.</text>
        <dbReference type="EC" id="2.7.13.3"/>
    </reaction>
</comment>
<dbReference type="STRING" id="660521.SAMN04487949_2926"/>
<organism evidence="8 9">
    <name type="scientific">Halogranum gelatinilyticum</name>
    <dbReference type="NCBI Taxonomy" id="660521"/>
    <lineage>
        <taxon>Archaea</taxon>
        <taxon>Methanobacteriati</taxon>
        <taxon>Methanobacteriota</taxon>
        <taxon>Stenosarchaea group</taxon>
        <taxon>Halobacteria</taxon>
        <taxon>Halobacteriales</taxon>
        <taxon>Haloferacaceae</taxon>
    </lineage>
</organism>
<evidence type="ECO:0000256" key="4">
    <source>
        <dbReference type="ARBA" id="ARBA00022777"/>
    </source>
</evidence>
<keyword evidence="5" id="KW-0902">Two-component regulatory system</keyword>
<dbReference type="CDD" id="cd00082">
    <property type="entry name" value="HisKA"/>
    <property type="match status" value="1"/>
</dbReference>
<dbReference type="SUPFAM" id="SSF55874">
    <property type="entry name" value="ATPase domain of HSP90 chaperone/DNA topoisomerase II/histidine kinase"/>
    <property type="match status" value="1"/>
</dbReference>
<dbReference type="Gene3D" id="1.10.287.130">
    <property type="match status" value="1"/>
</dbReference>
<evidence type="ECO:0000259" key="6">
    <source>
        <dbReference type="PROSITE" id="PS50109"/>
    </source>
</evidence>
<dbReference type="PROSITE" id="PS50109">
    <property type="entry name" value="HIS_KIN"/>
    <property type="match status" value="1"/>
</dbReference>
<protein>
    <recommendedName>
        <fullName evidence="2">histidine kinase</fullName>
        <ecNumber evidence="2">2.7.13.3</ecNumber>
    </recommendedName>
</protein>
<dbReference type="InterPro" id="IPR003661">
    <property type="entry name" value="HisK_dim/P_dom"/>
</dbReference>
<dbReference type="SMART" id="SM00387">
    <property type="entry name" value="HATPase_c"/>
    <property type="match status" value="1"/>
</dbReference>
<evidence type="ECO:0000256" key="2">
    <source>
        <dbReference type="ARBA" id="ARBA00012438"/>
    </source>
</evidence>
<dbReference type="PANTHER" id="PTHR43711">
    <property type="entry name" value="TWO-COMPONENT HISTIDINE KINASE"/>
    <property type="match status" value="1"/>
</dbReference>
<dbReference type="RefSeq" id="WP_089698621.1">
    <property type="nucleotide sequence ID" value="NZ_FNHL01000004.1"/>
</dbReference>
<dbReference type="InterPro" id="IPR035965">
    <property type="entry name" value="PAS-like_dom_sf"/>
</dbReference>
<evidence type="ECO:0000256" key="3">
    <source>
        <dbReference type="ARBA" id="ARBA00022679"/>
    </source>
</evidence>
<dbReference type="PROSITE" id="PS50112">
    <property type="entry name" value="PAS"/>
    <property type="match status" value="1"/>
</dbReference>
<dbReference type="SUPFAM" id="SSF55785">
    <property type="entry name" value="PYP-like sensor domain (PAS domain)"/>
    <property type="match status" value="1"/>
</dbReference>
<evidence type="ECO:0000256" key="5">
    <source>
        <dbReference type="ARBA" id="ARBA00023012"/>
    </source>
</evidence>
<keyword evidence="3" id="KW-0808">Transferase</keyword>
<evidence type="ECO:0000256" key="1">
    <source>
        <dbReference type="ARBA" id="ARBA00000085"/>
    </source>
</evidence>
<dbReference type="SUPFAM" id="SSF47384">
    <property type="entry name" value="Homodimeric domain of signal transducing histidine kinase"/>
    <property type="match status" value="1"/>
</dbReference>
<dbReference type="InterPro" id="IPR050736">
    <property type="entry name" value="Sensor_HK_Regulatory"/>
</dbReference>
<dbReference type="InterPro" id="IPR013656">
    <property type="entry name" value="PAS_4"/>
</dbReference>
<dbReference type="Pfam" id="PF02518">
    <property type="entry name" value="HATPase_c"/>
    <property type="match status" value="1"/>
</dbReference>
<dbReference type="GO" id="GO:0000155">
    <property type="term" value="F:phosphorelay sensor kinase activity"/>
    <property type="evidence" value="ECO:0007669"/>
    <property type="project" value="InterPro"/>
</dbReference>
<dbReference type="Pfam" id="PF08448">
    <property type="entry name" value="PAS_4"/>
    <property type="match status" value="1"/>
</dbReference>
<dbReference type="InterPro" id="IPR003594">
    <property type="entry name" value="HATPase_dom"/>
</dbReference>
<dbReference type="CDD" id="cd00130">
    <property type="entry name" value="PAS"/>
    <property type="match status" value="1"/>
</dbReference>
<proteinExistence type="predicted"/>
<keyword evidence="4" id="KW-0418">Kinase</keyword>
<feature type="domain" description="Histidine kinase" evidence="6">
    <location>
        <begin position="141"/>
        <end position="333"/>
    </location>
</feature>
<reference evidence="9" key="1">
    <citation type="submission" date="2016-10" db="EMBL/GenBank/DDBJ databases">
        <authorList>
            <person name="Varghese N."/>
            <person name="Submissions S."/>
        </authorList>
    </citation>
    <scope>NUCLEOTIDE SEQUENCE [LARGE SCALE GENOMIC DNA]</scope>
    <source>
        <strain evidence="9">CGMCC 1.10119</strain>
    </source>
</reference>
<evidence type="ECO:0000313" key="8">
    <source>
        <dbReference type="EMBL" id="SDM94250.1"/>
    </source>
</evidence>
<dbReference type="Gene3D" id="3.30.565.10">
    <property type="entry name" value="Histidine kinase-like ATPase, C-terminal domain"/>
    <property type="match status" value="1"/>
</dbReference>
<dbReference type="AlphaFoldDB" id="A0A1G9XBW4"/>
<dbReference type="SMART" id="SM00388">
    <property type="entry name" value="HisKA"/>
    <property type="match status" value="1"/>
</dbReference>
<evidence type="ECO:0000259" key="7">
    <source>
        <dbReference type="PROSITE" id="PS50112"/>
    </source>
</evidence>